<proteinExistence type="inferred from homology"/>
<evidence type="ECO:0000313" key="4">
    <source>
        <dbReference type="EMBL" id="GIN96787.1"/>
    </source>
</evidence>
<dbReference type="Proteomes" id="UP000680670">
    <property type="component" value="Unassembled WGS sequence"/>
</dbReference>
<dbReference type="EMBL" id="BORJ01000006">
    <property type="protein sequence ID" value="GIN96787.1"/>
    <property type="molecule type" value="Genomic_DNA"/>
</dbReference>
<evidence type="ECO:0000256" key="1">
    <source>
        <dbReference type="ARBA" id="ARBA00006964"/>
    </source>
</evidence>
<feature type="binding site" evidence="3">
    <location>
        <position position="89"/>
    </location>
    <ligand>
        <name>a divalent metal cation</name>
        <dbReference type="ChEBI" id="CHEBI:60240"/>
        <label>1</label>
    </ligand>
</feature>
<dbReference type="EMBL" id="QYTW02000020">
    <property type="protein sequence ID" value="RST58415.1"/>
    <property type="molecule type" value="Genomic_DNA"/>
</dbReference>
<dbReference type="Pfam" id="PF01784">
    <property type="entry name" value="DUF34_NIF3"/>
    <property type="match status" value="1"/>
</dbReference>
<evidence type="ECO:0000313" key="7">
    <source>
        <dbReference type="Proteomes" id="UP000680670"/>
    </source>
</evidence>
<dbReference type="Proteomes" id="UP000287296">
    <property type="component" value="Unassembled WGS sequence"/>
</dbReference>
<reference evidence="5 6" key="1">
    <citation type="submission" date="2018-12" db="EMBL/GenBank/DDBJ databases">
        <authorList>
            <person name="Sun L."/>
            <person name="Chen Z."/>
        </authorList>
    </citation>
    <scope>NUCLEOTIDE SEQUENCE [LARGE SCALE GENOMIC DNA]</scope>
    <source>
        <strain evidence="5 6">LMG 29736</strain>
    </source>
</reference>
<protein>
    <recommendedName>
        <fullName evidence="2">GTP cyclohydrolase 1 type 2 homolog</fullName>
    </recommendedName>
</protein>
<dbReference type="InterPro" id="IPR036069">
    <property type="entry name" value="DUF34/NIF3_sf"/>
</dbReference>
<dbReference type="AlphaFoldDB" id="A0A429X4T5"/>
<name>A0A429X4T5_SIMTE</name>
<gene>
    <name evidence="5" type="ORF">D5F11_017335</name>
    <name evidence="4" type="ORF">J6TS1_26570</name>
</gene>
<accession>A0A429X4T5</accession>
<comment type="similarity">
    <text evidence="1">Belongs to the GTP cyclohydrolase I type 2/NIF3 family.</text>
</comment>
<comment type="caution">
    <text evidence="5">The sequence shown here is derived from an EMBL/GenBank/DDBJ whole genome shotgun (WGS) entry which is preliminary data.</text>
</comment>
<feature type="binding site" evidence="3">
    <location>
        <position position="90"/>
    </location>
    <ligand>
        <name>a divalent metal cation</name>
        <dbReference type="ChEBI" id="CHEBI:60240"/>
        <label>1</label>
    </ligand>
</feature>
<reference evidence="4 7" key="2">
    <citation type="submission" date="2021-03" db="EMBL/GenBank/DDBJ databases">
        <title>Antimicrobial resistance genes in bacteria isolated from Japanese honey, and their potential for conferring macrolide and lincosamide resistance in the American foulbrood pathogen Paenibacillus larvae.</title>
        <authorList>
            <person name="Okamoto M."/>
            <person name="Kumagai M."/>
            <person name="Kanamori H."/>
            <person name="Takamatsu D."/>
        </authorList>
    </citation>
    <scope>NUCLEOTIDE SEQUENCE [LARGE SCALE GENOMIC DNA]</scope>
    <source>
        <strain evidence="4 7">J6TS1</strain>
    </source>
</reference>
<evidence type="ECO:0000256" key="2">
    <source>
        <dbReference type="ARBA" id="ARBA00022112"/>
    </source>
</evidence>
<evidence type="ECO:0000313" key="6">
    <source>
        <dbReference type="Proteomes" id="UP000287296"/>
    </source>
</evidence>
<organism evidence="5 6">
    <name type="scientific">Siminovitchia terrae</name>
    <name type="common">Bacillus terrae</name>
    <dbReference type="NCBI Taxonomy" id="1914933"/>
    <lineage>
        <taxon>Bacteria</taxon>
        <taxon>Bacillati</taxon>
        <taxon>Bacillota</taxon>
        <taxon>Bacilli</taxon>
        <taxon>Bacillales</taxon>
        <taxon>Bacillaceae</taxon>
        <taxon>Siminovitchia</taxon>
    </lineage>
</organism>
<dbReference type="GO" id="GO:0046872">
    <property type="term" value="F:metal ion binding"/>
    <property type="evidence" value="ECO:0007669"/>
    <property type="project" value="UniProtKB-KW"/>
</dbReference>
<keyword evidence="3" id="KW-0479">Metal-binding</keyword>
<dbReference type="Gene3D" id="3.40.1390.30">
    <property type="entry name" value="NIF3 (NGG1p interacting factor 3)-like"/>
    <property type="match status" value="1"/>
</dbReference>
<evidence type="ECO:0000313" key="5">
    <source>
        <dbReference type="EMBL" id="RST58415.1"/>
    </source>
</evidence>
<evidence type="ECO:0000256" key="3">
    <source>
        <dbReference type="PIRSR" id="PIRSR602678-1"/>
    </source>
</evidence>
<dbReference type="OrthoDB" id="1674447at2"/>
<dbReference type="RefSeq" id="WP_120117345.1">
    <property type="nucleotide sequence ID" value="NZ_BORI01000034.1"/>
</dbReference>
<dbReference type="SUPFAM" id="SSF102705">
    <property type="entry name" value="NIF3 (NGG1p interacting factor 3)-like"/>
    <property type="match status" value="1"/>
</dbReference>
<dbReference type="InterPro" id="IPR002678">
    <property type="entry name" value="DUF34/NIF3"/>
</dbReference>
<sequence length="340" mass="37515">MHTVEDVLTALDEITGGRVIHSLNEVYKQEHPFVIKKSSNLPGKDIIETPGLVYGDRNREVKKIAVTMTMTEGSIELAGATGVDAIVAHHPIAEAANSGGVTLKNYLDLYDISAFELHEAFHGLHPGISFLHGHEVYRTDISYGGLEGNVLFVGKALPGVNTLGDILSRLHSFMGLEEENNLLFLEKEIRKNSTMTETSVVTHGRILRGEAENPVNNLIHIFPHTGFTPDHLRQVAKEHPEADTVLASISRVYDGHELIRTAEELNLNFLVGNCHVLEILENGLPLAYALDMLLPGVEVMVFRERVTSLPARAVGTPQMMEYAEKMASKYLVKKKLAELS</sequence>
<keyword evidence="7" id="KW-1185">Reference proteome</keyword>